<reference evidence="6" key="2">
    <citation type="submission" date="2018-03" db="EMBL/GenBank/DDBJ databases">
        <authorList>
            <person name="Derbyshire K."/>
            <person name="Gray T.A."/>
            <person name="Champion M."/>
        </authorList>
    </citation>
    <scope>NUCLEOTIDE SEQUENCE [LARGE SCALE GENOMIC DNA]</scope>
    <source>
        <strain evidence="6">MKD8</strain>
    </source>
</reference>
<keyword evidence="2" id="KW-0238">DNA-binding</keyword>
<protein>
    <submittedName>
        <fullName evidence="5">Transcriptional regulator family protein</fullName>
    </submittedName>
</protein>
<dbReference type="RefSeq" id="WP_003894794.1">
    <property type="nucleotide sequence ID" value="NZ_CP027541.1"/>
</dbReference>
<keyword evidence="1" id="KW-0805">Transcription regulation</keyword>
<dbReference type="InterPro" id="IPR036390">
    <property type="entry name" value="WH_DNA-bd_sf"/>
</dbReference>
<dbReference type="PANTHER" id="PTHR33204">
    <property type="entry name" value="TRANSCRIPTIONAL REGULATOR, MARR FAMILY"/>
    <property type="match status" value="1"/>
</dbReference>
<organism evidence="5 6">
    <name type="scientific">Mycolicibacterium smegmatis (strain MKD8)</name>
    <name type="common">Mycobacterium smegmatis</name>
    <dbReference type="NCBI Taxonomy" id="1214915"/>
    <lineage>
        <taxon>Bacteria</taxon>
        <taxon>Bacillati</taxon>
        <taxon>Actinomycetota</taxon>
        <taxon>Actinomycetes</taxon>
        <taxon>Mycobacteriales</taxon>
        <taxon>Mycobacteriaceae</taxon>
        <taxon>Mycolicibacterium</taxon>
    </lineage>
</organism>
<dbReference type="Proteomes" id="UP000011200">
    <property type="component" value="Chromosome"/>
</dbReference>
<feature type="domain" description="HTH hxlR-type" evidence="4">
    <location>
        <begin position="12"/>
        <end position="109"/>
    </location>
</feature>
<dbReference type="PROSITE" id="PS51118">
    <property type="entry name" value="HTH_HXLR"/>
    <property type="match status" value="1"/>
</dbReference>
<accession>A0A2U9PRC9</accession>
<keyword evidence="3" id="KW-0804">Transcription</keyword>
<evidence type="ECO:0000313" key="5">
    <source>
        <dbReference type="EMBL" id="AWT54327.1"/>
    </source>
</evidence>
<dbReference type="SUPFAM" id="SSF46785">
    <property type="entry name" value="Winged helix' DNA-binding domain"/>
    <property type="match status" value="1"/>
</dbReference>
<dbReference type="InterPro" id="IPR002577">
    <property type="entry name" value="HTH_HxlR"/>
</dbReference>
<evidence type="ECO:0000256" key="2">
    <source>
        <dbReference type="ARBA" id="ARBA00023125"/>
    </source>
</evidence>
<dbReference type="Pfam" id="PF01638">
    <property type="entry name" value="HxlR"/>
    <property type="match status" value="1"/>
</dbReference>
<reference evidence="5 6" key="1">
    <citation type="journal article" date="2013" name="Genome Announc.">
        <title>Draft genome sequence of MKD8, a conjugal recipient Mycobacterium smegmatis strain.</title>
        <authorList>
            <person name="Gray T.A."/>
            <person name="Palumbo M.J."/>
            <person name="Derbyshire K.M."/>
        </authorList>
    </citation>
    <scope>NUCLEOTIDE SEQUENCE [LARGE SCALE GENOMIC DNA]</scope>
    <source>
        <strain evidence="5 6">MKD8</strain>
    </source>
</reference>
<evidence type="ECO:0000256" key="1">
    <source>
        <dbReference type="ARBA" id="ARBA00023015"/>
    </source>
</evidence>
<dbReference type="Gene3D" id="1.10.10.10">
    <property type="entry name" value="Winged helix-like DNA-binding domain superfamily/Winged helix DNA-binding domain"/>
    <property type="match status" value="1"/>
</dbReference>
<dbReference type="EMBL" id="CP027541">
    <property type="protein sequence ID" value="AWT54327.1"/>
    <property type="molecule type" value="Genomic_DNA"/>
</dbReference>
<dbReference type="AlphaFoldDB" id="A0A2U9PRC9"/>
<name>A0A2U9PRC9_MYCSE</name>
<sequence>MAAHDAFETGECPVGRTVSVIGDRWSLLIIRDVFDGVHRFGALQRSLGVAKNILTDRLRSLTAHGILELRAAADGSAYSEYVLTDRGKELFHIVVALRQWGEDHLFAEDERHSELRERDTDRPVARLQLLDADGQPLNADDAYVLKVGAGAD</sequence>
<proteinExistence type="predicted"/>
<evidence type="ECO:0000313" key="6">
    <source>
        <dbReference type="Proteomes" id="UP000011200"/>
    </source>
</evidence>
<dbReference type="GO" id="GO:0003677">
    <property type="term" value="F:DNA binding"/>
    <property type="evidence" value="ECO:0007669"/>
    <property type="project" value="UniProtKB-KW"/>
</dbReference>
<evidence type="ECO:0000256" key="3">
    <source>
        <dbReference type="ARBA" id="ARBA00023163"/>
    </source>
</evidence>
<dbReference type="PANTHER" id="PTHR33204:SF18">
    <property type="entry name" value="TRANSCRIPTIONAL REGULATORY PROTEIN"/>
    <property type="match status" value="1"/>
</dbReference>
<gene>
    <name evidence="5" type="ORF">D806_033550</name>
</gene>
<dbReference type="InterPro" id="IPR036388">
    <property type="entry name" value="WH-like_DNA-bd_sf"/>
</dbReference>
<evidence type="ECO:0000259" key="4">
    <source>
        <dbReference type="PROSITE" id="PS51118"/>
    </source>
</evidence>